<protein>
    <recommendedName>
        <fullName evidence="3">Bacteriophage abortive infection AbiH</fullName>
    </recommendedName>
</protein>
<dbReference type="RefSeq" id="WP_047783247.1">
    <property type="nucleotide sequence ID" value="NZ_JZWI01000004.1"/>
</dbReference>
<proteinExistence type="predicted"/>
<evidence type="ECO:0000313" key="1">
    <source>
        <dbReference type="EMBL" id="KLN58095.1"/>
    </source>
</evidence>
<dbReference type="InterPro" id="IPR025935">
    <property type="entry name" value="AbiH"/>
</dbReference>
<reference evidence="1 2" key="1">
    <citation type="submission" date="2015-03" db="EMBL/GenBank/DDBJ databases">
        <title>Genome sequence of Variovorax paradoxus TBEA6.</title>
        <authorList>
            <person name="Poehlein A."/>
            <person name="Schuldes J."/>
            <person name="Wuebbeler J.H."/>
            <person name="Hiessl S."/>
            <person name="Steinbuechel A."/>
            <person name="Daniel R."/>
        </authorList>
    </citation>
    <scope>NUCLEOTIDE SEQUENCE [LARGE SCALE GENOMIC DNA]</scope>
    <source>
        <strain evidence="1 2">TBEA6</strain>
    </source>
</reference>
<dbReference type="EMBL" id="JZWI01000004">
    <property type="protein sequence ID" value="KLN58095.1"/>
    <property type="molecule type" value="Genomic_DNA"/>
</dbReference>
<dbReference type="Pfam" id="PF14253">
    <property type="entry name" value="AbiH"/>
    <property type="match status" value="1"/>
</dbReference>
<accession>A0A0H2MMY5</accession>
<keyword evidence="2" id="KW-1185">Reference proteome</keyword>
<dbReference type="AlphaFoldDB" id="A0A0H2MMY5"/>
<dbReference type="Proteomes" id="UP000035170">
    <property type="component" value="Unassembled WGS sequence"/>
</dbReference>
<organism evidence="1 2">
    <name type="scientific">Variovorax paradoxus</name>
    <dbReference type="NCBI Taxonomy" id="34073"/>
    <lineage>
        <taxon>Bacteria</taxon>
        <taxon>Pseudomonadati</taxon>
        <taxon>Pseudomonadota</taxon>
        <taxon>Betaproteobacteria</taxon>
        <taxon>Burkholderiales</taxon>
        <taxon>Comamonadaceae</taxon>
        <taxon>Variovorax</taxon>
    </lineage>
</organism>
<evidence type="ECO:0000313" key="2">
    <source>
        <dbReference type="Proteomes" id="UP000035170"/>
    </source>
</evidence>
<comment type="caution">
    <text evidence="1">The sequence shown here is derived from an EMBL/GenBank/DDBJ whole genome shotgun (WGS) entry which is preliminary data.</text>
</comment>
<name>A0A0H2MMY5_VARPD</name>
<evidence type="ECO:0008006" key="3">
    <source>
        <dbReference type="Google" id="ProtNLM"/>
    </source>
</evidence>
<sequence length="300" mass="34009">MRPTTLYVIGNGFDLWHSIPSGLGAFKKFVLGVDRDIHREVEDYLPAGENWCDLEMALAELDADMLVDNLGHFMGSYGAEDWSDSGHHDFQYEVGNVVERLSTDLRSRFAEWIRALPTPTPETAPRRLAQLDPEALFLTFNYTNTLSRLYGVDPARVLHIHGRADEADEELVLGHAWNPQSRRSLNARADIEDIDTRLVEANDTIDDYFSATFKRSEELIARYRPFFEALDTVDHVVVLGHSLSPVDAIYFKALLQQPGVAAARWSVACRNAEEWPEKERRLIEMGLRPGAARLAIWDAL</sequence>
<gene>
    <name evidence="1" type="ORF">VPARA_06380</name>
</gene>
<dbReference type="PATRIC" id="fig|34073.19.peg.645"/>